<dbReference type="Proteomes" id="UP001556367">
    <property type="component" value="Unassembled WGS sequence"/>
</dbReference>
<sequence>MYFYHLCLRLCDKPFYVARLAKAFEFFELRAMEILIDFFGVLPTLASSKYNPGNLAIDQETTFTTAIGHSGAKHIKCRRRRQQTSDLDTYLAIDKSYFVK</sequence>
<dbReference type="EMBL" id="JASNQZ010000014">
    <property type="protein sequence ID" value="KAL0947990.1"/>
    <property type="molecule type" value="Genomic_DNA"/>
</dbReference>
<protein>
    <submittedName>
        <fullName evidence="1">Uncharacterized protein</fullName>
    </submittedName>
</protein>
<reference evidence="2" key="1">
    <citation type="submission" date="2024-06" db="EMBL/GenBank/DDBJ databases">
        <title>Multi-omics analyses provide insights into the biosynthesis of the anticancer antibiotic pleurotin in Hohenbuehelia grisea.</title>
        <authorList>
            <person name="Weaver J.A."/>
            <person name="Alberti F."/>
        </authorList>
    </citation>
    <scope>NUCLEOTIDE SEQUENCE [LARGE SCALE GENOMIC DNA]</scope>
    <source>
        <strain evidence="2">T-177</strain>
    </source>
</reference>
<comment type="caution">
    <text evidence="1">The sequence shown here is derived from an EMBL/GenBank/DDBJ whole genome shotgun (WGS) entry which is preliminary data.</text>
</comment>
<accession>A0ABR3IX88</accession>
<proteinExistence type="predicted"/>
<name>A0ABR3IX88_9AGAR</name>
<evidence type="ECO:0000313" key="1">
    <source>
        <dbReference type="EMBL" id="KAL0947990.1"/>
    </source>
</evidence>
<keyword evidence="2" id="KW-1185">Reference proteome</keyword>
<evidence type="ECO:0000313" key="2">
    <source>
        <dbReference type="Proteomes" id="UP001556367"/>
    </source>
</evidence>
<organism evidence="1 2">
    <name type="scientific">Hohenbuehelia grisea</name>
    <dbReference type="NCBI Taxonomy" id="104357"/>
    <lineage>
        <taxon>Eukaryota</taxon>
        <taxon>Fungi</taxon>
        <taxon>Dikarya</taxon>
        <taxon>Basidiomycota</taxon>
        <taxon>Agaricomycotina</taxon>
        <taxon>Agaricomycetes</taxon>
        <taxon>Agaricomycetidae</taxon>
        <taxon>Agaricales</taxon>
        <taxon>Pleurotineae</taxon>
        <taxon>Pleurotaceae</taxon>
        <taxon>Hohenbuehelia</taxon>
    </lineage>
</organism>
<gene>
    <name evidence="1" type="ORF">HGRIS_010617</name>
</gene>